<proteinExistence type="predicted"/>
<dbReference type="EMBL" id="CP063687">
    <property type="protein sequence ID" value="QOY26966.1"/>
    <property type="molecule type" value="Genomic_DNA"/>
</dbReference>
<dbReference type="AlphaFoldDB" id="A0A7D7RKP7"/>
<reference evidence="3" key="1">
    <citation type="submission" date="2020-10" db="EMBL/GenBank/DDBJ databases">
        <title>Complete genome sequence of Bacillus velezensis NST6.</title>
        <authorList>
            <person name="Choi J."/>
        </authorList>
    </citation>
    <scope>NUCLEOTIDE SEQUENCE [LARGE SCALE GENOMIC DNA]</scope>
    <source>
        <strain evidence="3">NST6</strain>
    </source>
</reference>
<dbReference type="Proteomes" id="UP000587477">
    <property type="component" value="Chromosome"/>
</dbReference>
<evidence type="ECO:0000313" key="2">
    <source>
        <dbReference type="EMBL" id="QOY26966.1"/>
    </source>
</evidence>
<dbReference type="Gene3D" id="3.90.550.10">
    <property type="entry name" value="Spore Coat Polysaccharide Biosynthesis Protein SpsA, Chain A"/>
    <property type="match status" value="1"/>
</dbReference>
<sequence>MDSHSFLFVVCVNDESLYSRCKSHIMQLTVPPSYSVDIMPIYDSASMASSYNKALKHPSKYKIYLHQDTFIIHQHILHDMLHIFQSHQELGLLGVAGCKTLPPNGIWWESGQRMGKVIEYRGNAYHPLDFEHGDEDGLFTPADAIDGLLMAAQYDVEWREDLFRGFHFYDTSQSLEFQKHGYQVGVACQKDPWCLHFCGDSFDAAAYEADRQTFVKHYMAKPSR</sequence>
<dbReference type="RefSeq" id="WP_025649415.1">
    <property type="nucleotide sequence ID" value="NZ_BAABMD010000002.1"/>
</dbReference>
<accession>A0A7D7RKP7</accession>
<dbReference type="InterPro" id="IPR029044">
    <property type="entry name" value="Nucleotide-diphossugar_trans"/>
</dbReference>
<protein>
    <recommendedName>
        <fullName evidence="1">Streptomycin biosynthesis protein StrF domain-containing protein</fullName>
    </recommendedName>
</protein>
<dbReference type="InterPro" id="IPR059123">
    <property type="entry name" value="StrF_dom"/>
</dbReference>
<evidence type="ECO:0000313" key="3">
    <source>
        <dbReference type="Proteomes" id="UP000587477"/>
    </source>
</evidence>
<gene>
    <name evidence="2" type="ORF">BACVE_001977</name>
</gene>
<dbReference type="Pfam" id="PF13712">
    <property type="entry name" value="Glyco_tranf_2_5"/>
    <property type="match status" value="1"/>
</dbReference>
<feature type="domain" description="Streptomycin biosynthesis protein StrF" evidence="1">
    <location>
        <begin position="8"/>
        <end position="218"/>
    </location>
</feature>
<evidence type="ECO:0000259" key="1">
    <source>
        <dbReference type="Pfam" id="PF13712"/>
    </source>
</evidence>
<organism evidence="2 3">
    <name type="scientific">Bacillus velezensis</name>
    <dbReference type="NCBI Taxonomy" id="492670"/>
    <lineage>
        <taxon>Bacteria</taxon>
        <taxon>Bacillati</taxon>
        <taxon>Bacillota</taxon>
        <taxon>Bacilli</taxon>
        <taxon>Bacillales</taxon>
        <taxon>Bacillaceae</taxon>
        <taxon>Bacillus</taxon>
        <taxon>Bacillus amyloliquefaciens group</taxon>
    </lineage>
</organism>
<name>A0A7D7RKP7_BACVE</name>